<evidence type="ECO:0000256" key="3">
    <source>
        <dbReference type="ARBA" id="ARBA00022840"/>
    </source>
</evidence>
<sequence length="210" mass="23179">MFEIEGLKYKHVLDIPHLVLDHPITCIVGASGSGKTTLLRHLNRLYAPDAGRIRYDGEDLAAMDPVELRRRVVMLGQTPVLYDGTVGDNLQIGLKFAQRLPAPDRELRAALEQVGLGKSPEDWCDKLSGGEKQRLCLARVLLMDPETYLLDEPSAALDKSTEDFVIGHLAEHARKNGKRLVIVTHSEQVSARFPGDMVRIQAGQTGGYEG</sequence>
<evidence type="ECO:0000256" key="2">
    <source>
        <dbReference type="ARBA" id="ARBA00022741"/>
    </source>
</evidence>
<reference evidence="5" key="1">
    <citation type="submission" date="2020-08" db="EMBL/GenBank/DDBJ databases">
        <title>Genome public.</title>
        <authorList>
            <person name="Liu C."/>
            <person name="Sun Q."/>
        </authorList>
    </citation>
    <scope>NUCLEOTIDE SEQUENCE</scope>
    <source>
        <strain evidence="5">NSJ-52</strain>
    </source>
</reference>
<dbReference type="InterPro" id="IPR017871">
    <property type="entry name" value="ABC_transporter-like_CS"/>
</dbReference>
<dbReference type="InterPro" id="IPR027417">
    <property type="entry name" value="P-loop_NTPase"/>
</dbReference>
<dbReference type="InterPro" id="IPR003593">
    <property type="entry name" value="AAA+_ATPase"/>
</dbReference>
<dbReference type="SMART" id="SM00382">
    <property type="entry name" value="AAA"/>
    <property type="match status" value="1"/>
</dbReference>
<dbReference type="InterPro" id="IPR003439">
    <property type="entry name" value="ABC_transporter-like_ATP-bd"/>
</dbReference>
<proteinExistence type="predicted"/>
<dbReference type="PROSITE" id="PS00211">
    <property type="entry name" value="ABC_TRANSPORTER_1"/>
    <property type="match status" value="1"/>
</dbReference>
<keyword evidence="2" id="KW-0547">Nucleotide-binding</keyword>
<keyword evidence="6" id="KW-1185">Reference proteome</keyword>
<protein>
    <submittedName>
        <fullName evidence="5">ATP-binding cassette domain-containing protein</fullName>
    </submittedName>
</protein>
<feature type="domain" description="ABC transporter" evidence="4">
    <location>
        <begin position="2"/>
        <end position="209"/>
    </location>
</feature>
<dbReference type="GO" id="GO:0005524">
    <property type="term" value="F:ATP binding"/>
    <property type="evidence" value="ECO:0007669"/>
    <property type="project" value="UniProtKB-KW"/>
</dbReference>
<organism evidence="5 6">
    <name type="scientific">Lawsonibacter faecis</name>
    <dbReference type="NCBI Taxonomy" id="2763052"/>
    <lineage>
        <taxon>Bacteria</taxon>
        <taxon>Bacillati</taxon>
        <taxon>Bacillota</taxon>
        <taxon>Clostridia</taxon>
        <taxon>Eubacteriales</taxon>
        <taxon>Oscillospiraceae</taxon>
        <taxon>Lawsonibacter</taxon>
    </lineage>
</organism>
<gene>
    <name evidence="5" type="ORF">H8S62_15125</name>
</gene>
<dbReference type="RefSeq" id="WP_155146161.1">
    <property type="nucleotide sequence ID" value="NZ_JACOPQ010000014.1"/>
</dbReference>
<evidence type="ECO:0000256" key="1">
    <source>
        <dbReference type="ARBA" id="ARBA00022448"/>
    </source>
</evidence>
<name>A0A8J6JN42_9FIRM</name>
<dbReference type="Proteomes" id="UP000607645">
    <property type="component" value="Unassembled WGS sequence"/>
</dbReference>
<dbReference type="Pfam" id="PF00005">
    <property type="entry name" value="ABC_tran"/>
    <property type="match status" value="1"/>
</dbReference>
<accession>A0A8J6JN42</accession>
<dbReference type="AlphaFoldDB" id="A0A8J6JN42"/>
<dbReference type="EMBL" id="JACOPQ010000014">
    <property type="protein sequence ID" value="MBC5738342.1"/>
    <property type="molecule type" value="Genomic_DNA"/>
</dbReference>
<dbReference type="Gene3D" id="3.40.50.300">
    <property type="entry name" value="P-loop containing nucleotide triphosphate hydrolases"/>
    <property type="match status" value="1"/>
</dbReference>
<keyword evidence="3 5" id="KW-0067">ATP-binding</keyword>
<evidence type="ECO:0000313" key="6">
    <source>
        <dbReference type="Proteomes" id="UP000607645"/>
    </source>
</evidence>
<evidence type="ECO:0000313" key="5">
    <source>
        <dbReference type="EMBL" id="MBC5738342.1"/>
    </source>
</evidence>
<dbReference type="PANTHER" id="PTHR43423">
    <property type="entry name" value="ABC TRANSPORTER I FAMILY MEMBER 17"/>
    <property type="match status" value="1"/>
</dbReference>
<comment type="caution">
    <text evidence="5">The sequence shown here is derived from an EMBL/GenBank/DDBJ whole genome shotgun (WGS) entry which is preliminary data.</text>
</comment>
<dbReference type="PANTHER" id="PTHR43423:SF1">
    <property type="entry name" value="ABC TRANSPORTER I FAMILY MEMBER 17"/>
    <property type="match status" value="1"/>
</dbReference>
<dbReference type="SUPFAM" id="SSF52540">
    <property type="entry name" value="P-loop containing nucleoside triphosphate hydrolases"/>
    <property type="match status" value="1"/>
</dbReference>
<keyword evidence="1" id="KW-0813">Transport</keyword>
<dbReference type="GO" id="GO:0016887">
    <property type="term" value="F:ATP hydrolysis activity"/>
    <property type="evidence" value="ECO:0007669"/>
    <property type="project" value="InterPro"/>
</dbReference>
<evidence type="ECO:0000259" key="4">
    <source>
        <dbReference type="PROSITE" id="PS50893"/>
    </source>
</evidence>
<dbReference type="PROSITE" id="PS50893">
    <property type="entry name" value="ABC_TRANSPORTER_2"/>
    <property type="match status" value="1"/>
</dbReference>